<proteinExistence type="predicted"/>
<protein>
    <submittedName>
        <fullName evidence="2">Uncharacterized protein</fullName>
    </submittedName>
</protein>
<feature type="region of interest" description="Disordered" evidence="1">
    <location>
        <begin position="187"/>
        <end position="222"/>
    </location>
</feature>
<accession>A0A369JVH2</accession>
<comment type="caution">
    <text evidence="2">The sequence shown here is derived from an EMBL/GenBank/DDBJ whole genome shotgun (WGS) entry which is preliminary data.</text>
</comment>
<dbReference type="AlphaFoldDB" id="A0A369JVH2"/>
<dbReference type="Proteomes" id="UP000076154">
    <property type="component" value="Unassembled WGS sequence"/>
</dbReference>
<dbReference type="InParanoid" id="A0A369JVH2"/>
<dbReference type="OrthoDB" id="3063120at2759"/>
<name>A0A369JVH2_HYPMA</name>
<evidence type="ECO:0000256" key="1">
    <source>
        <dbReference type="SAM" id="MobiDB-lite"/>
    </source>
</evidence>
<gene>
    <name evidence="2" type="ORF">Hypma_006602</name>
</gene>
<evidence type="ECO:0000313" key="3">
    <source>
        <dbReference type="Proteomes" id="UP000076154"/>
    </source>
</evidence>
<reference evidence="2" key="1">
    <citation type="submission" date="2018-04" db="EMBL/GenBank/DDBJ databases">
        <title>Whole genome sequencing of Hypsizygus marmoreus.</title>
        <authorList>
            <person name="Choi I.-G."/>
            <person name="Min B."/>
            <person name="Kim J.-G."/>
            <person name="Kim S."/>
            <person name="Oh Y.-L."/>
            <person name="Kong W.-S."/>
            <person name="Park H."/>
            <person name="Jeong J."/>
            <person name="Song E.-S."/>
        </authorList>
    </citation>
    <scope>NUCLEOTIDE SEQUENCE [LARGE SCALE GENOMIC DNA]</scope>
    <source>
        <strain evidence="2">51987-8</strain>
    </source>
</reference>
<organism evidence="2 3">
    <name type="scientific">Hypsizygus marmoreus</name>
    <name type="common">White beech mushroom</name>
    <name type="synonym">Agaricus marmoreus</name>
    <dbReference type="NCBI Taxonomy" id="39966"/>
    <lineage>
        <taxon>Eukaryota</taxon>
        <taxon>Fungi</taxon>
        <taxon>Dikarya</taxon>
        <taxon>Basidiomycota</taxon>
        <taxon>Agaricomycotina</taxon>
        <taxon>Agaricomycetes</taxon>
        <taxon>Agaricomycetidae</taxon>
        <taxon>Agaricales</taxon>
        <taxon>Tricholomatineae</taxon>
        <taxon>Lyophyllaceae</taxon>
        <taxon>Hypsizygus</taxon>
    </lineage>
</organism>
<sequence>MSDTRRFVFLLPSGKVYGKGQVTSGTYTKMQFCIGGKSRMPFPLNIECSTEDNATQCLSLLQPIADRFPSTTPQWLIEAISDSREWLRICAFMNNMSGTFYAVDMGKRVGIFTTQYEAQASLDDASADLFKQCDHFFSFHGAFLYMTSGGRSKTDFLGPGTGDKCVQLPPDDAPDVFASGWSIPGPSQQVLRGIPDPETPKRARTTRTGPFSVGDGSPRSSAVKTPISYGTASAGVSVQVSPLVNVQVQRAGTSRLEYQMSEAPRSPSPLRRTAIRMGKAAVRDIQDPRDYGFWFDFYLQTHGFTDTDAITFHNAYQQSDSQEGFVGGIVSAIENISEGEAKYVFRLMSERPAGRDD</sequence>
<evidence type="ECO:0000313" key="2">
    <source>
        <dbReference type="EMBL" id="RDB25798.1"/>
    </source>
</evidence>
<keyword evidence="3" id="KW-1185">Reference proteome</keyword>
<dbReference type="EMBL" id="LUEZ02000040">
    <property type="protein sequence ID" value="RDB25798.1"/>
    <property type="molecule type" value="Genomic_DNA"/>
</dbReference>